<dbReference type="SUPFAM" id="SSF54373">
    <property type="entry name" value="FAD-linked reductases, C-terminal domain"/>
    <property type="match status" value="1"/>
</dbReference>
<accession>V6MFF4</accession>
<evidence type="ECO:0000256" key="3">
    <source>
        <dbReference type="ARBA" id="ARBA00023002"/>
    </source>
</evidence>
<dbReference type="GO" id="GO:0043799">
    <property type="term" value="F:glycine oxidase activity"/>
    <property type="evidence" value="ECO:0007669"/>
    <property type="project" value="UniProtKB-EC"/>
</dbReference>
<evidence type="ECO:0000313" key="8">
    <source>
        <dbReference type="Proteomes" id="UP000017973"/>
    </source>
</evidence>
<dbReference type="NCBIfam" id="TIGR02352">
    <property type="entry name" value="thiamin_ThiO"/>
    <property type="match status" value="1"/>
</dbReference>
<dbReference type="SUPFAM" id="SSF51905">
    <property type="entry name" value="FAD/NAD(P)-binding domain"/>
    <property type="match status" value="1"/>
</dbReference>
<dbReference type="HOGENOM" id="CLU_007884_4_5_9"/>
<dbReference type="GO" id="GO:0009228">
    <property type="term" value="P:thiamine biosynthetic process"/>
    <property type="evidence" value="ECO:0007669"/>
    <property type="project" value="UniProtKB-KW"/>
</dbReference>
<dbReference type="PANTHER" id="PTHR13847">
    <property type="entry name" value="SARCOSINE DEHYDROGENASE-RELATED"/>
    <property type="match status" value="1"/>
</dbReference>
<dbReference type="EC" id="1.4.3.19" evidence="5"/>
<dbReference type="GO" id="GO:0005737">
    <property type="term" value="C:cytoplasm"/>
    <property type="evidence" value="ECO:0007669"/>
    <property type="project" value="TreeGrafter"/>
</dbReference>
<evidence type="ECO:0000256" key="1">
    <source>
        <dbReference type="ARBA" id="ARBA00004948"/>
    </source>
</evidence>
<proteinExistence type="predicted"/>
<sequence>MNKVQAKESFVMGKVLIVGGGIIGLSLAYELAARGKTVTIVEQGDWGGQASSAAAGMLAPLKEFQSVGPLLDLGMESLQSYPRWVEELQAIAGGDVQLSLEGLLTVALDEEEEEAFYNKYLWQKKAGHDVHWLQGKELQEVEPLLTDQAVAAIYSPGEGHINNRFLLRALVTACRKLGVDLRSGCVVSKLLHHAGCVEGVETSSGRIYADHTVICSGAWAGIMMQMLDVSIPVRPVRGQIAAVSSIGIPLRTVIFGSSGYLTPKKDGRIVIGATEDESGFQREVTLSGLAHVLQGALPYVPALHAAAFLEAWGGLRPATADGKPIMGEIPGLRCISLAGGHFRNGILLSVVTAKRMADWLETGNQERLMPFSPGRFLTDTAVPVPSKMG</sequence>
<comment type="pathway">
    <text evidence="1">Cofactor biosynthesis; thiamine diphosphate biosynthesis.</text>
</comment>
<keyword evidence="8" id="KW-1185">Reference proteome</keyword>
<organism evidence="7 8">
    <name type="scientific">Brevibacillus panacihumi W25</name>
    <dbReference type="NCBI Taxonomy" id="1408254"/>
    <lineage>
        <taxon>Bacteria</taxon>
        <taxon>Bacillati</taxon>
        <taxon>Bacillota</taxon>
        <taxon>Bacilli</taxon>
        <taxon>Bacillales</taxon>
        <taxon>Paenibacillaceae</taxon>
        <taxon>Brevibacillus</taxon>
    </lineage>
</organism>
<evidence type="ECO:0000256" key="2">
    <source>
        <dbReference type="ARBA" id="ARBA00022977"/>
    </source>
</evidence>
<dbReference type="PANTHER" id="PTHR13847:SF289">
    <property type="entry name" value="GLYCINE OXIDASE"/>
    <property type="match status" value="1"/>
</dbReference>
<dbReference type="Gene3D" id="3.30.9.10">
    <property type="entry name" value="D-Amino Acid Oxidase, subunit A, domain 2"/>
    <property type="match status" value="1"/>
</dbReference>
<dbReference type="AlphaFoldDB" id="V6MFF4"/>
<name>V6MFF4_9BACL</name>
<dbReference type="STRING" id="1408254.T458_11960"/>
<evidence type="ECO:0000259" key="6">
    <source>
        <dbReference type="Pfam" id="PF01266"/>
    </source>
</evidence>
<keyword evidence="3" id="KW-0560">Oxidoreductase</keyword>
<dbReference type="GO" id="GO:0009229">
    <property type="term" value="P:thiamine diphosphate biosynthetic process"/>
    <property type="evidence" value="ECO:0007669"/>
    <property type="project" value="UniProtKB-UniPathway"/>
</dbReference>
<dbReference type="Pfam" id="PF01266">
    <property type="entry name" value="DAO"/>
    <property type="match status" value="1"/>
</dbReference>
<dbReference type="InterPro" id="IPR036188">
    <property type="entry name" value="FAD/NAD-bd_sf"/>
</dbReference>
<gene>
    <name evidence="7" type="ORF">T458_11960</name>
</gene>
<dbReference type="Proteomes" id="UP000017973">
    <property type="component" value="Unassembled WGS sequence"/>
</dbReference>
<dbReference type="eggNOG" id="COG0665">
    <property type="taxonomic scope" value="Bacteria"/>
</dbReference>
<dbReference type="Gene3D" id="3.50.50.60">
    <property type="entry name" value="FAD/NAD(P)-binding domain"/>
    <property type="match status" value="1"/>
</dbReference>
<dbReference type="InterPro" id="IPR012727">
    <property type="entry name" value="Gly_oxidase_ThiO"/>
</dbReference>
<dbReference type="EMBL" id="AYJU01000016">
    <property type="protein sequence ID" value="EST54108.1"/>
    <property type="molecule type" value="Genomic_DNA"/>
</dbReference>
<evidence type="ECO:0000313" key="7">
    <source>
        <dbReference type="EMBL" id="EST54108.1"/>
    </source>
</evidence>
<protein>
    <recommendedName>
        <fullName evidence="5">glycine oxidase</fullName>
        <ecNumber evidence="5">1.4.3.19</ecNumber>
    </recommendedName>
</protein>
<comment type="caution">
    <text evidence="7">The sequence shown here is derived from an EMBL/GenBank/DDBJ whole genome shotgun (WGS) entry which is preliminary data.</text>
</comment>
<dbReference type="InterPro" id="IPR006076">
    <property type="entry name" value="FAD-dep_OxRdtase"/>
</dbReference>
<keyword evidence="2" id="KW-0784">Thiamine biosynthesis</keyword>
<reference evidence="7 8" key="1">
    <citation type="journal article" date="2014" name="Genome Announc.">
        <title>Draft Genome Sequence of Brevibacillus panacihumi Strain W25, a Halotolerant Hydrocarbon-Degrading Bacterium.</title>
        <authorList>
            <person name="Wang X."/>
            <person name="Jin D."/>
            <person name="Zhou L."/>
            <person name="Wu L."/>
            <person name="An W."/>
            <person name="Chen Y."/>
            <person name="Zhao L."/>
        </authorList>
    </citation>
    <scope>NUCLEOTIDE SEQUENCE [LARGE SCALE GENOMIC DNA]</scope>
    <source>
        <strain evidence="7 8">W25</strain>
    </source>
</reference>
<evidence type="ECO:0000256" key="5">
    <source>
        <dbReference type="ARBA" id="ARBA00050018"/>
    </source>
</evidence>
<dbReference type="PATRIC" id="fig|1408254.3.peg.2358"/>
<dbReference type="UniPathway" id="UPA00060"/>
<comment type="catalytic activity">
    <reaction evidence="4">
        <text>glycine + O2 + H2O = glyoxylate + H2O2 + NH4(+)</text>
        <dbReference type="Rhea" id="RHEA:11532"/>
        <dbReference type="ChEBI" id="CHEBI:15377"/>
        <dbReference type="ChEBI" id="CHEBI:15379"/>
        <dbReference type="ChEBI" id="CHEBI:16240"/>
        <dbReference type="ChEBI" id="CHEBI:28938"/>
        <dbReference type="ChEBI" id="CHEBI:36655"/>
        <dbReference type="ChEBI" id="CHEBI:57305"/>
        <dbReference type="EC" id="1.4.3.19"/>
    </reaction>
</comment>
<dbReference type="GO" id="GO:0050660">
    <property type="term" value="F:flavin adenine dinucleotide binding"/>
    <property type="evidence" value="ECO:0007669"/>
    <property type="project" value="InterPro"/>
</dbReference>
<evidence type="ECO:0000256" key="4">
    <source>
        <dbReference type="ARBA" id="ARBA00049872"/>
    </source>
</evidence>
<feature type="domain" description="FAD dependent oxidoreductase" evidence="6">
    <location>
        <begin position="14"/>
        <end position="359"/>
    </location>
</feature>